<gene>
    <name evidence="3" type="ORF">AAVZ08_07085</name>
</gene>
<feature type="compositionally biased region" description="Basic and acidic residues" evidence="1">
    <location>
        <begin position="72"/>
        <end position="92"/>
    </location>
</feature>
<feature type="region of interest" description="Disordered" evidence="1">
    <location>
        <begin position="151"/>
        <end position="230"/>
    </location>
</feature>
<feature type="compositionally biased region" description="Polar residues" evidence="1">
    <location>
        <begin position="159"/>
        <end position="173"/>
    </location>
</feature>
<accession>A0ABV0I5B9</accession>
<organism evidence="3 4">
    <name type="scientific">Limosilactobacillus allomucosae</name>
    <dbReference type="NCBI Taxonomy" id="3142938"/>
    <lineage>
        <taxon>Bacteria</taxon>
        <taxon>Bacillati</taxon>
        <taxon>Bacillota</taxon>
        <taxon>Bacilli</taxon>
        <taxon>Lactobacillales</taxon>
        <taxon>Lactobacillaceae</taxon>
        <taxon>Limosilactobacillus</taxon>
    </lineage>
</organism>
<feature type="region of interest" description="Disordered" evidence="1">
    <location>
        <begin position="27"/>
        <end position="137"/>
    </location>
</feature>
<feature type="compositionally biased region" description="Polar residues" evidence="1">
    <location>
        <begin position="200"/>
        <end position="209"/>
    </location>
</feature>
<comment type="caution">
    <text evidence="3">The sequence shown here is derived from an EMBL/GenBank/DDBJ whole genome shotgun (WGS) entry which is preliminary data.</text>
</comment>
<feature type="compositionally biased region" description="Basic and acidic residues" evidence="1">
    <location>
        <begin position="174"/>
        <end position="187"/>
    </location>
</feature>
<evidence type="ECO:0000256" key="1">
    <source>
        <dbReference type="SAM" id="MobiDB-lite"/>
    </source>
</evidence>
<dbReference type="Proteomes" id="UP001456307">
    <property type="component" value="Unassembled WGS sequence"/>
</dbReference>
<dbReference type="InterPro" id="IPR011528">
    <property type="entry name" value="NERD"/>
</dbReference>
<feature type="compositionally biased region" description="Polar residues" evidence="1">
    <location>
        <begin position="46"/>
        <end position="58"/>
    </location>
</feature>
<protein>
    <submittedName>
        <fullName evidence="3">Nuclease-related domain-containing protein</fullName>
    </submittedName>
</protein>
<feature type="compositionally biased region" description="Polar residues" evidence="1">
    <location>
        <begin position="110"/>
        <end position="137"/>
    </location>
</feature>
<dbReference type="RefSeq" id="WP_347985510.1">
    <property type="nucleotide sequence ID" value="NZ_JBCNVT010000001.1"/>
</dbReference>
<dbReference type="EMBL" id="JBCNVT010000001">
    <property type="protein sequence ID" value="MEO5286353.1"/>
    <property type="molecule type" value="Genomic_DNA"/>
</dbReference>
<dbReference type="PROSITE" id="PS50965">
    <property type="entry name" value="NERD"/>
    <property type="match status" value="1"/>
</dbReference>
<evidence type="ECO:0000313" key="4">
    <source>
        <dbReference type="Proteomes" id="UP001456307"/>
    </source>
</evidence>
<evidence type="ECO:0000313" key="3">
    <source>
        <dbReference type="EMBL" id="MEO5286353.1"/>
    </source>
</evidence>
<feature type="domain" description="NERD" evidence="2">
    <location>
        <begin position="361"/>
        <end position="484"/>
    </location>
</feature>
<proteinExistence type="predicted"/>
<reference evidence="3 4" key="1">
    <citation type="submission" date="2024-04" db="EMBL/GenBank/DDBJ databases">
        <title>Limosilactobacillus allomucosae sp. nov., a novel species isolated from wild boar faecal samples as potential probiotics for domestic pigs.</title>
        <authorList>
            <person name="Chen B."/>
        </authorList>
    </citation>
    <scope>NUCLEOTIDE SEQUENCE [LARGE SCALE GENOMIC DNA]</scope>
    <source>
        <strain evidence="3 4">WILCCON 0055</strain>
    </source>
</reference>
<keyword evidence="4" id="KW-1185">Reference proteome</keyword>
<name>A0ABV0I5B9_9LACO</name>
<sequence>MRYLISILIGGILLLIFKDWLGISRKHPPRQKTARQPDAASEHETIAQSTPNDHSQSISDEHKPAAAAQSLPDDHESAESLSDDHQTVKNDQSRPALAPMPNFREAVSHENGSARITKQRSVATSDGSATGQQDIPSQTDAISLNPAQNDIQHELGNPESKQSTVQLKPGNSVSKRDAAQYDRKSQPDLDNTEMLANPASKLQDQTSVQPKADSKAPNDADFSSRPRAKSKRSPFKSWFSFKRPVNWSTAAQPLNWSNLLTTKPISNTAYLEQLQQWDRHLSMVADHDEIATQARQNFSDAQKNAFFQDPFPGLRFLAYEMAKTYSWYSHGTDRSPHELAMLSKDLKGIIQLHERATQLLQGDIGERRVYQLLQELYPHEELLDSLNLPFDYYKKQNAAAVNQIDIILITRNGVLIPEVKNYQGLALQLTKDGDFIIAYPNGYCEQIKNAAEQLSNHEHAVSRLLFEDANARQILMNAQPVIHSMFVAANPNQATMPAPGMRNRLYSLSQLDQFAKFKAKRPLTGLEQRYLKELLASRETGEREYEQPFIINLAKLERQLLAMVALNDQYLNDNSPLTRYVDSDMLTSLHRGNFIDDHCRLR</sequence>
<dbReference type="Pfam" id="PF08378">
    <property type="entry name" value="NERD"/>
    <property type="match status" value="1"/>
</dbReference>
<feature type="compositionally biased region" description="Basic and acidic residues" evidence="1">
    <location>
        <begin position="212"/>
        <end position="224"/>
    </location>
</feature>
<evidence type="ECO:0000259" key="2">
    <source>
        <dbReference type="PROSITE" id="PS50965"/>
    </source>
</evidence>